<dbReference type="RefSeq" id="WP_289840527.1">
    <property type="nucleotide sequence ID" value="NZ_CATKSH010000046.1"/>
</dbReference>
<keyword evidence="3" id="KW-0949">S-adenosyl-L-methionine</keyword>
<dbReference type="Pfam" id="PF13578">
    <property type="entry name" value="Methyltransf_24"/>
    <property type="match status" value="1"/>
</dbReference>
<gene>
    <name evidence="4" type="ORF">LMG32879_003181</name>
</gene>
<dbReference type="EC" id="2.1.1.-" evidence="4"/>
<dbReference type="SUPFAM" id="SSF53335">
    <property type="entry name" value="S-adenosyl-L-methionine-dependent methyltransferases"/>
    <property type="match status" value="1"/>
</dbReference>
<dbReference type="PANTHER" id="PTHR43167">
    <property type="entry name" value="PUTATIVE (AFU_ORTHOLOGUE AFUA_6G01830)-RELATED"/>
    <property type="match status" value="1"/>
</dbReference>
<organism evidence="4 5">
    <name type="scientific">Brytella acorum</name>
    <dbReference type="NCBI Taxonomy" id="2959299"/>
    <lineage>
        <taxon>Bacteria</taxon>
        <taxon>Pseudomonadati</taxon>
        <taxon>Pseudomonadota</taxon>
        <taxon>Alphaproteobacteria</taxon>
        <taxon>Acetobacterales</taxon>
        <taxon>Acetobacteraceae</taxon>
        <taxon>Brytella</taxon>
    </lineage>
</organism>
<dbReference type="Proteomes" id="UP001176960">
    <property type="component" value="Unassembled WGS sequence"/>
</dbReference>
<evidence type="ECO:0000313" key="4">
    <source>
        <dbReference type="EMBL" id="CAI9122321.1"/>
    </source>
</evidence>
<evidence type="ECO:0000256" key="1">
    <source>
        <dbReference type="ARBA" id="ARBA00022603"/>
    </source>
</evidence>
<keyword evidence="5" id="KW-1185">Reference proteome</keyword>
<reference evidence="4" key="1">
    <citation type="submission" date="2023-03" db="EMBL/GenBank/DDBJ databases">
        <authorList>
            <person name="Cleenwerck I."/>
        </authorList>
    </citation>
    <scope>NUCLEOTIDE SEQUENCE</scope>
    <source>
        <strain evidence="4">LMG 32879</strain>
    </source>
</reference>
<evidence type="ECO:0000256" key="2">
    <source>
        <dbReference type="ARBA" id="ARBA00022679"/>
    </source>
</evidence>
<evidence type="ECO:0000313" key="5">
    <source>
        <dbReference type="Proteomes" id="UP001176960"/>
    </source>
</evidence>
<dbReference type="GO" id="GO:0032259">
    <property type="term" value="P:methylation"/>
    <property type="evidence" value="ECO:0007669"/>
    <property type="project" value="UniProtKB-KW"/>
</dbReference>
<name>A0AA35UUF8_9PROT</name>
<dbReference type="PROSITE" id="PS51682">
    <property type="entry name" value="SAM_OMT_I"/>
    <property type="match status" value="1"/>
</dbReference>
<dbReference type="Gene3D" id="3.40.50.150">
    <property type="entry name" value="Vaccinia Virus protein VP39"/>
    <property type="match status" value="1"/>
</dbReference>
<dbReference type="InterPro" id="IPR029063">
    <property type="entry name" value="SAM-dependent_MTases_sf"/>
</dbReference>
<dbReference type="AlphaFoldDB" id="A0AA35UUF8"/>
<sequence length="231" mass="24934">MTDHLFRPQFTPAIQRVLERLYSETIEQDPFRRAEAQSAGLNHDGEHEFYPAMAGARMPVTPEFGALLYVLARSSGARHIVEFGTSFGVSTLFLAVALRDNGGGRLVTTEFVPQKAASAAANLHEAGLADLVDIRIGDAMTTLARDVPQPIDLILLDASKGLYLDILRLLEPGLRQRGLVVSDRADLDGGDGGRAGAYLAYLSNPANGYRMASITTEALGQNFAHDIAVRV</sequence>
<dbReference type="InterPro" id="IPR002935">
    <property type="entry name" value="SAM_O-MeTrfase"/>
</dbReference>
<dbReference type="PANTHER" id="PTHR43167:SF1">
    <property type="entry name" value="PUTATIVE (AFU_ORTHOLOGUE AFUA_6G01830)-RELATED"/>
    <property type="match status" value="1"/>
</dbReference>
<keyword evidence="1 4" id="KW-0489">Methyltransferase</keyword>
<dbReference type="GO" id="GO:0008171">
    <property type="term" value="F:O-methyltransferase activity"/>
    <property type="evidence" value="ECO:0007669"/>
    <property type="project" value="InterPro"/>
</dbReference>
<evidence type="ECO:0000256" key="3">
    <source>
        <dbReference type="ARBA" id="ARBA00022691"/>
    </source>
</evidence>
<protein>
    <submittedName>
        <fullName evidence="4">Class I SAM-dependent methyltransferase</fullName>
        <ecNumber evidence="4">2.1.1.-</ecNumber>
    </submittedName>
</protein>
<comment type="caution">
    <text evidence="4">The sequence shown here is derived from an EMBL/GenBank/DDBJ whole genome shotgun (WGS) entry which is preliminary data.</text>
</comment>
<keyword evidence="2 4" id="KW-0808">Transferase</keyword>
<proteinExistence type="predicted"/>
<accession>A0AA35UUF8</accession>
<dbReference type="EMBL" id="CATKSH010000046">
    <property type="protein sequence ID" value="CAI9122321.1"/>
    <property type="molecule type" value="Genomic_DNA"/>
</dbReference>